<name>A0A397I9I3_9GLOM</name>
<gene>
    <name evidence="5" type="ORF">Glove_283g44</name>
</gene>
<feature type="region of interest" description="Disordered" evidence="3">
    <location>
        <begin position="821"/>
        <end position="927"/>
    </location>
</feature>
<feature type="domain" description="ELYS-like" evidence="4">
    <location>
        <begin position="479"/>
        <end position="699"/>
    </location>
</feature>
<comment type="subcellular location">
    <subcellularLocation>
        <location evidence="1">Nucleus</location>
    </subcellularLocation>
</comment>
<comment type="caution">
    <text evidence="5">The sequence shown here is derived from an EMBL/GenBank/DDBJ whole genome shotgun (WGS) entry which is preliminary data.</text>
</comment>
<dbReference type="Pfam" id="PF13934">
    <property type="entry name" value="ELYS"/>
    <property type="match status" value="1"/>
</dbReference>
<protein>
    <recommendedName>
        <fullName evidence="4">ELYS-like domain-containing protein</fullName>
    </recommendedName>
</protein>
<feature type="compositionally biased region" description="Pro residues" evidence="3">
    <location>
        <begin position="826"/>
        <end position="836"/>
    </location>
</feature>
<dbReference type="STRING" id="1348612.A0A397I9I3"/>
<dbReference type="GO" id="GO:0005634">
    <property type="term" value="C:nucleus"/>
    <property type="evidence" value="ECO:0007669"/>
    <property type="project" value="UniProtKB-SubCell"/>
</dbReference>
<dbReference type="InterPro" id="IPR025151">
    <property type="entry name" value="ELYS_dom"/>
</dbReference>
<evidence type="ECO:0000259" key="4">
    <source>
        <dbReference type="Pfam" id="PF13934"/>
    </source>
</evidence>
<dbReference type="Proteomes" id="UP000266861">
    <property type="component" value="Unassembled WGS sequence"/>
</dbReference>
<keyword evidence="6" id="KW-1185">Reference proteome</keyword>
<feature type="compositionally biased region" description="Low complexity" evidence="3">
    <location>
        <begin position="914"/>
        <end position="927"/>
    </location>
</feature>
<accession>A0A397I9I3</accession>
<evidence type="ECO:0000313" key="6">
    <source>
        <dbReference type="Proteomes" id="UP000266861"/>
    </source>
</evidence>
<proteinExistence type="predicted"/>
<keyword evidence="2" id="KW-0539">Nucleus</keyword>
<feature type="compositionally biased region" description="Polar residues" evidence="3">
    <location>
        <begin position="893"/>
        <end position="907"/>
    </location>
</feature>
<dbReference type="AlphaFoldDB" id="A0A397I9I3"/>
<evidence type="ECO:0000256" key="2">
    <source>
        <dbReference type="ARBA" id="ARBA00023242"/>
    </source>
</evidence>
<dbReference type="EMBL" id="PQFF01000259">
    <property type="protein sequence ID" value="RHZ69480.1"/>
    <property type="molecule type" value="Genomic_DNA"/>
</dbReference>
<feature type="compositionally biased region" description="Polar residues" evidence="3">
    <location>
        <begin position="865"/>
        <end position="876"/>
    </location>
</feature>
<sequence>MDFLVTLRNFIRRPAQDTLPRIPVDSSTSAEIPSIAGAFATQHSRSENSEFVYTYNRKVVKILDKIDFEVFSIFDIRKYNREIKARNDYLIKEIVKVTDCYIDNACLLLCTRDTNNDYRFILYDIYENKSYTLPVNLKKMGHTVIYDVMLSEQVVHTMDKNRKFSETGFETPNSFFLVLGTSIGISLYRLLAPTPQAPYFKLVDECYQHLATKEPVSSVCLYKSNNVAEETQYLIAGGVRGLVEFFSYDFDRKLQFIQCLEVPESMAPVTHIVARPQRDSDKGLFFIGHGRLLDHHDFLLRNDYKPLIRFIRISYTHDNQLCQEFKQRYEGRPGSNVTYGRIISMSASVDEMNHILCVGLESTYLERDANDGPELALFKIEDAERVDTICWKNIVSLCGHSSIYDIDAPKLLTKVDILLPDKIVSFDLSGKQQEGEEFYDPLPEFEEFFTESDFKKYNIYGNQIIGLIQQRRSQMNNELIFDLLLQFAKVDPSLYPPINMAGLRLLFNQIFNSAVDRLRQHCLVYYLLKDWQGAANYRHQRYAARFLIPPNFLCLMDGYWALDHWLFAEAIRFLTEPSVSVDWDHKVMQVLVDHSSPRDALTYANLTQVDKVLSDNPKKTENFEIHMEILMRCDILEAFDFQRKCRPQLIEGQLLELPLLRNLLDYCFYPNPNAERLTSLLNINMDKYEEEFTKKYCESHDLVECKIFWIYYTLHHGDIVESIKLNEILKRQGGGTESKIANSHLRNKYFAGLMEKLSPSQQKEISIEVDEITSKDTVVMVEEMTDVNVNEEVTVLDEEMTNRSLEPISEKITVTTHQVLLGHSPFTPPPPPPPPLLSSSSRDTIPMTPEKSKMTSPNKELPSLPNHSPFSTPQNERTPKTPEPPRSKRKGRPTNTDSPKTPRSFTTPDRRITRSMSRIMTTTSNMK</sequence>
<reference evidence="5 6" key="1">
    <citation type="submission" date="2018-08" db="EMBL/GenBank/DDBJ databases">
        <title>Genome and evolution of the arbuscular mycorrhizal fungus Diversispora epigaea (formerly Glomus versiforme) and its bacterial endosymbionts.</title>
        <authorList>
            <person name="Sun X."/>
            <person name="Fei Z."/>
            <person name="Harrison M."/>
        </authorList>
    </citation>
    <scope>NUCLEOTIDE SEQUENCE [LARGE SCALE GENOMIC DNA]</scope>
    <source>
        <strain evidence="5 6">IT104</strain>
    </source>
</reference>
<feature type="compositionally biased region" description="Basic and acidic residues" evidence="3">
    <location>
        <begin position="877"/>
        <end position="886"/>
    </location>
</feature>
<evidence type="ECO:0000256" key="1">
    <source>
        <dbReference type="ARBA" id="ARBA00004123"/>
    </source>
</evidence>
<evidence type="ECO:0000313" key="5">
    <source>
        <dbReference type="EMBL" id="RHZ69480.1"/>
    </source>
</evidence>
<dbReference type="OrthoDB" id="20729at2759"/>
<organism evidence="5 6">
    <name type="scientific">Diversispora epigaea</name>
    <dbReference type="NCBI Taxonomy" id="1348612"/>
    <lineage>
        <taxon>Eukaryota</taxon>
        <taxon>Fungi</taxon>
        <taxon>Fungi incertae sedis</taxon>
        <taxon>Mucoromycota</taxon>
        <taxon>Glomeromycotina</taxon>
        <taxon>Glomeromycetes</taxon>
        <taxon>Diversisporales</taxon>
        <taxon>Diversisporaceae</taxon>
        <taxon>Diversispora</taxon>
    </lineage>
</organism>
<evidence type="ECO:0000256" key="3">
    <source>
        <dbReference type="SAM" id="MobiDB-lite"/>
    </source>
</evidence>